<evidence type="ECO:0000256" key="2">
    <source>
        <dbReference type="ARBA" id="ARBA00044129"/>
    </source>
</evidence>
<reference evidence="3" key="1">
    <citation type="submission" date="2022-12" db="EMBL/GenBank/DDBJ databases">
        <authorList>
            <person name="Brejova B."/>
        </authorList>
    </citation>
    <scope>NUCLEOTIDE SEQUENCE</scope>
</reference>
<dbReference type="PANTHER" id="PTHR21349">
    <property type="entry name" value="50S RIBOSOMAL PROTEIN L21"/>
    <property type="match status" value="1"/>
</dbReference>
<dbReference type="SUPFAM" id="SSF141091">
    <property type="entry name" value="L21p-like"/>
    <property type="match status" value="1"/>
</dbReference>
<comment type="caution">
    <text evidence="3">The sequence shown here is derived from an EMBL/GenBank/DDBJ whole genome shotgun (WGS) entry which is preliminary data.</text>
</comment>
<dbReference type="PANTHER" id="PTHR21349:SF0">
    <property type="entry name" value="LARGE RIBOSOMAL SUBUNIT PROTEIN BL21M"/>
    <property type="match status" value="1"/>
</dbReference>
<evidence type="ECO:0000313" key="3">
    <source>
        <dbReference type="EMBL" id="CAI5760472.1"/>
    </source>
</evidence>
<sequence>MFKRFITTTTTTATSVSPINLLKYSSNGSRDLYAIANIHNLPYLIRKGDLVYLPYKLKNVKVGDLIDFKKITTIGSPNVTLNEKDGINPNLLDINASCVEITKEPIRVKINKKQRCRRTTRIYDEPYQTVIRINELRLK</sequence>
<organism evidence="3 4">
    <name type="scientific">Candida verbasci</name>
    <dbReference type="NCBI Taxonomy" id="1227364"/>
    <lineage>
        <taxon>Eukaryota</taxon>
        <taxon>Fungi</taxon>
        <taxon>Dikarya</taxon>
        <taxon>Ascomycota</taxon>
        <taxon>Saccharomycotina</taxon>
        <taxon>Pichiomycetes</taxon>
        <taxon>Debaryomycetaceae</taxon>
        <taxon>Candida/Lodderomyces clade</taxon>
        <taxon>Candida</taxon>
    </lineage>
</organism>
<dbReference type="Proteomes" id="UP001152885">
    <property type="component" value="Unassembled WGS sequence"/>
</dbReference>
<dbReference type="GO" id="GO:0003735">
    <property type="term" value="F:structural constituent of ribosome"/>
    <property type="evidence" value="ECO:0007669"/>
    <property type="project" value="TreeGrafter"/>
</dbReference>
<proteinExistence type="inferred from homology"/>
<dbReference type="Pfam" id="PF00829">
    <property type="entry name" value="Ribosomal_L21p"/>
    <property type="match status" value="1"/>
</dbReference>
<dbReference type="InterPro" id="IPR028909">
    <property type="entry name" value="bL21-like"/>
</dbReference>
<dbReference type="AlphaFoldDB" id="A0A9W4U1W8"/>
<protein>
    <recommendedName>
        <fullName evidence="2">Large ribosomal subunit protein bL21m</fullName>
    </recommendedName>
</protein>
<dbReference type="InterPro" id="IPR036164">
    <property type="entry name" value="bL21-like_sf"/>
</dbReference>
<evidence type="ECO:0000256" key="1">
    <source>
        <dbReference type="ARBA" id="ARBA00008563"/>
    </source>
</evidence>
<accession>A0A9W4U1W8</accession>
<keyword evidence="4" id="KW-1185">Reference proteome</keyword>
<dbReference type="EMBL" id="CANTUO010000006">
    <property type="protein sequence ID" value="CAI5760472.1"/>
    <property type="molecule type" value="Genomic_DNA"/>
</dbReference>
<dbReference type="GO" id="GO:0005762">
    <property type="term" value="C:mitochondrial large ribosomal subunit"/>
    <property type="evidence" value="ECO:0007669"/>
    <property type="project" value="TreeGrafter"/>
</dbReference>
<dbReference type="OrthoDB" id="5994at2759"/>
<evidence type="ECO:0000313" key="4">
    <source>
        <dbReference type="Proteomes" id="UP001152885"/>
    </source>
</evidence>
<name>A0A9W4U1W8_9ASCO</name>
<gene>
    <name evidence="3" type="ORF">CANVERA_P4982</name>
</gene>
<comment type="similarity">
    <text evidence="1">Belongs to the bacterial ribosomal protein bL21 family.</text>
</comment>